<dbReference type="InterPro" id="IPR018356">
    <property type="entry name" value="Tscrpt_reg_HTH_DeoR_CS"/>
</dbReference>
<keyword evidence="1" id="KW-0805">Transcription regulation</keyword>
<organism evidence="5 6">
    <name type="scientific">Nocardiopsis composta</name>
    <dbReference type="NCBI Taxonomy" id="157465"/>
    <lineage>
        <taxon>Bacteria</taxon>
        <taxon>Bacillati</taxon>
        <taxon>Actinomycetota</taxon>
        <taxon>Actinomycetes</taxon>
        <taxon>Streptosporangiales</taxon>
        <taxon>Nocardiopsidaceae</taxon>
        <taxon>Nocardiopsis</taxon>
    </lineage>
</organism>
<evidence type="ECO:0000313" key="6">
    <source>
        <dbReference type="Proteomes" id="UP000572635"/>
    </source>
</evidence>
<dbReference type="EMBL" id="JACHDB010000001">
    <property type="protein sequence ID" value="MBB5434654.1"/>
    <property type="molecule type" value="Genomic_DNA"/>
</dbReference>
<proteinExistence type="predicted"/>
<dbReference type="GO" id="GO:0003677">
    <property type="term" value="F:DNA binding"/>
    <property type="evidence" value="ECO:0007669"/>
    <property type="project" value="UniProtKB-KW"/>
</dbReference>
<dbReference type="SUPFAM" id="SSF46785">
    <property type="entry name" value="Winged helix' DNA-binding domain"/>
    <property type="match status" value="1"/>
</dbReference>
<dbReference type="PANTHER" id="PTHR34580:SF3">
    <property type="entry name" value="PROTEIN PAFB"/>
    <property type="match status" value="1"/>
</dbReference>
<dbReference type="PROSITE" id="PS52050">
    <property type="entry name" value="WYL"/>
    <property type="match status" value="1"/>
</dbReference>
<comment type="caution">
    <text evidence="5">The sequence shown here is derived from an EMBL/GenBank/DDBJ whole genome shotgun (WGS) entry which is preliminary data.</text>
</comment>
<dbReference type="RefSeq" id="WP_184395440.1">
    <property type="nucleotide sequence ID" value="NZ_BAAAJD010000060.1"/>
</dbReference>
<dbReference type="Pfam" id="PF08279">
    <property type="entry name" value="HTH_11"/>
    <property type="match status" value="1"/>
</dbReference>
<reference evidence="5 6" key="1">
    <citation type="submission" date="2020-08" db="EMBL/GenBank/DDBJ databases">
        <title>Sequencing the genomes of 1000 actinobacteria strains.</title>
        <authorList>
            <person name="Klenk H.-P."/>
        </authorList>
    </citation>
    <scope>NUCLEOTIDE SEQUENCE [LARGE SCALE GENOMIC DNA]</scope>
    <source>
        <strain evidence="5 6">DSM 44551</strain>
    </source>
</reference>
<accession>A0A7W8QR87</accession>
<dbReference type="InterPro" id="IPR036388">
    <property type="entry name" value="WH-like_DNA-bd_sf"/>
</dbReference>
<dbReference type="InterPro" id="IPR013196">
    <property type="entry name" value="HTH_11"/>
</dbReference>
<dbReference type="InterPro" id="IPR028349">
    <property type="entry name" value="PafC-like"/>
</dbReference>
<gene>
    <name evidence="5" type="ORF">HDA36_004738</name>
</gene>
<keyword evidence="3" id="KW-0804">Transcription</keyword>
<evidence type="ECO:0000256" key="1">
    <source>
        <dbReference type="ARBA" id="ARBA00023015"/>
    </source>
</evidence>
<keyword evidence="6" id="KW-1185">Reference proteome</keyword>
<dbReference type="InterPro" id="IPR001034">
    <property type="entry name" value="DeoR_HTH"/>
</dbReference>
<dbReference type="InterPro" id="IPR051534">
    <property type="entry name" value="CBASS_pafABC_assoc_protein"/>
</dbReference>
<dbReference type="PROSITE" id="PS51000">
    <property type="entry name" value="HTH_DEOR_2"/>
    <property type="match status" value="1"/>
</dbReference>
<dbReference type="Gene3D" id="1.10.10.10">
    <property type="entry name" value="Winged helix-like DNA-binding domain superfamily/Winged helix DNA-binding domain"/>
    <property type="match status" value="1"/>
</dbReference>
<dbReference type="Pfam" id="PF13280">
    <property type="entry name" value="WYL"/>
    <property type="match status" value="1"/>
</dbReference>
<evidence type="ECO:0000313" key="5">
    <source>
        <dbReference type="EMBL" id="MBB5434654.1"/>
    </source>
</evidence>
<feature type="domain" description="HTH deoR-type" evidence="4">
    <location>
        <begin position="4"/>
        <end position="62"/>
    </location>
</feature>
<dbReference type="GO" id="GO:0003700">
    <property type="term" value="F:DNA-binding transcription factor activity"/>
    <property type="evidence" value="ECO:0007669"/>
    <property type="project" value="InterPro"/>
</dbReference>
<sequence>MNGPSTRILELLSLLQDGRVWDGAELARRVGASPRTLRRDLERLRELGYPVESARGPGGGYRLAAGRAMPPLLFTDDEAVAMVVGLRFAALTWAGADTGVADGALGKLERVLPDRLRHRVRAVSASMETGSRPHRKADLGVLRALGGAASGRNHVRFHYTSRGGAETDRRVEPYAQVLFAHRWYLLGWDRDRDDWRTFRADRISDLEVLGTTFAPRPLPPGGAVSFVQDNARLPITRHRATVLFHAPLETVSERLIAEAGELTAVDAGNCRYVSAPDSWEWLAITLAMVGVPYTVEGPPELIEVSRALAGRIARAAGG</sequence>
<evidence type="ECO:0000256" key="2">
    <source>
        <dbReference type="ARBA" id="ARBA00023125"/>
    </source>
</evidence>
<protein>
    <submittedName>
        <fullName evidence="5">Putative DNA-binding transcriptional regulator YafY</fullName>
    </submittedName>
</protein>
<dbReference type="InterPro" id="IPR036390">
    <property type="entry name" value="WH_DNA-bd_sf"/>
</dbReference>
<dbReference type="PROSITE" id="PS00894">
    <property type="entry name" value="HTH_DEOR_1"/>
    <property type="match status" value="1"/>
</dbReference>
<dbReference type="Proteomes" id="UP000572635">
    <property type="component" value="Unassembled WGS sequence"/>
</dbReference>
<name>A0A7W8QR87_9ACTN</name>
<keyword evidence="2 5" id="KW-0238">DNA-binding</keyword>
<dbReference type="InterPro" id="IPR026881">
    <property type="entry name" value="WYL_dom"/>
</dbReference>
<evidence type="ECO:0000259" key="4">
    <source>
        <dbReference type="PROSITE" id="PS51000"/>
    </source>
</evidence>
<evidence type="ECO:0000256" key="3">
    <source>
        <dbReference type="ARBA" id="ARBA00023163"/>
    </source>
</evidence>
<dbReference type="PIRSF" id="PIRSF016838">
    <property type="entry name" value="PafC"/>
    <property type="match status" value="1"/>
</dbReference>
<dbReference type="PANTHER" id="PTHR34580">
    <property type="match status" value="1"/>
</dbReference>
<dbReference type="AlphaFoldDB" id="A0A7W8QR87"/>